<sequence>MKKKNFISTPTPTCTSSDRLPCSHKHQDSILTVETRNRVVPKNKKSVVLEIRRTRAGDTIEICREGERFGGLPIWRERRLLPTSKTSDGRGMFRGFVGDGIGGGEEGIAASDGKSDGEQGKMKWGAWEWRFELCVNEDEIHVSFVSVKTKGERHGEIVDWGDDRWSPERDNVAGKR</sequence>
<dbReference type="Proteomes" id="UP001234297">
    <property type="component" value="Chromosome 7"/>
</dbReference>
<evidence type="ECO:0000313" key="1">
    <source>
        <dbReference type="EMBL" id="KAJ8628620.1"/>
    </source>
</evidence>
<evidence type="ECO:0000313" key="2">
    <source>
        <dbReference type="Proteomes" id="UP001234297"/>
    </source>
</evidence>
<protein>
    <submittedName>
        <fullName evidence="1">Uncharacterized protein</fullName>
    </submittedName>
</protein>
<name>A0ACC2L5B4_PERAE</name>
<proteinExistence type="predicted"/>
<comment type="caution">
    <text evidence="1">The sequence shown here is derived from an EMBL/GenBank/DDBJ whole genome shotgun (WGS) entry which is preliminary data.</text>
</comment>
<dbReference type="EMBL" id="CM056815">
    <property type="protein sequence ID" value="KAJ8628620.1"/>
    <property type="molecule type" value="Genomic_DNA"/>
</dbReference>
<organism evidence="1 2">
    <name type="scientific">Persea americana</name>
    <name type="common">Avocado</name>
    <dbReference type="NCBI Taxonomy" id="3435"/>
    <lineage>
        <taxon>Eukaryota</taxon>
        <taxon>Viridiplantae</taxon>
        <taxon>Streptophyta</taxon>
        <taxon>Embryophyta</taxon>
        <taxon>Tracheophyta</taxon>
        <taxon>Spermatophyta</taxon>
        <taxon>Magnoliopsida</taxon>
        <taxon>Magnoliidae</taxon>
        <taxon>Laurales</taxon>
        <taxon>Lauraceae</taxon>
        <taxon>Persea</taxon>
    </lineage>
</organism>
<reference evidence="1 2" key="1">
    <citation type="journal article" date="2022" name="Hortic Res">
        <title>A haplotype resolved chromosomal level avocado genome allows analysis of novel avocado genes.</title>
        <authorList>
            <person name="Nath O."/>
            <person name="Fletcher S.J."/>
            <person name="Hayward A."/>
            <person name="Shaw L.M."/>
            <person name="Masouleh A.K."/>
            <person name="Furtado A."/>
            <person name="Henry R.J."/>
            <person name="Mitter N."/>
        </authorList>
    </citation>
    <scope>NUCLEOTIDE SEQUENCE [LARGE SCALE GENOMIC DNA]</scope>
    <source>
        <strain evidence="2">cv. Hass</strain>
    </source>
</reference>
<keyword evidence="2" id="KW-1185">Reference proteome</keyword>
<gene>
    <name evidence="1" type="ORF">MRB53_021943</name>
</gene>
<accession>A0ACC2L5B4</accession>